<evidence type="ECO:0000313" key="8">
    <source>
        <dbReference type="EMBL" id="AEH59903.1"/>
    </source>
</evidence>
<feature type="binding site" evidence="5">
    <location>
        <position position="177"/>
    </location>
    <ligand>
        <name>Fe cation</name>
        <dbReference type="ChEBI" id="CHEBI:24875"/>
    </ligand>
</feature>
<dbReference type="InterPro" id="IPR000644">
    <property type="entry name" value="CBS_dom"/>
</dbReference>
<feature type="domain" description="CBS" evidence="6">
    <location>
        <begin position="30"/>
        <end position="86"/>
    </location>
</feature>
<accession>F7XMI0</accession>
<feature type="binding site" evidence="5">
    <location>
        <position position="196"/>
    </location>
    <ligand>
        <name>Fe cation</name>
        <dbReference type="ChEBI" id="CHEBI:24875"/>
    </ligand>
</feature>
<dbReference type="GeneID" id="10821610"/>
<dbReference type="InterPro" id="IPR046342">
    <property type="entry name" value="CBS_dom_sf"/>
</dbReference>
<evidence type="ECO:0000256" key="3">
    <source>
        <dbReference type="ARBA" id="ARBA00023167"/>
    </source>
</evidence>
<evidence type="ECO:0000256" key="5">
    <source>
        <dbReference type="PROSITE-ProRule" id="PRU01249"/>
    </source>
</evidence>
<dbReference type="Gene3D" id="3.10.580.10">
    <property type="entry name" value="CBS-domain"/>
    <property type="match status" value="1"/>
</dbReference>
<dbReference type="Proteomes" id="UP000006622">
    <property type="component" value="Chromosome"/>
</dbReference>
<feature type="domain" description="CBS" evidence="6">
    <location>
        <begin position="95"/>
        <end position="150"/>
    </location>
</feature>
<proteinExistence type="predicted"/>
<keyword evidence="5" id="KW-0408">Iron</keyword>
<protein>
    <submittedName>
        <fullName evidence="8">Putative signal transduction protein with CBS domains</fullName>
    </submittedName>
</protein>
<gene>
    <name evidence="8" type="ordered locus">Mzhil_0022</name>
</gene>
<feature type="binding site" evidence="5">
    <location>
        <position position="193"/>
    </location>
    <ligand>
        <name>Zn(2+)</name>
        <dbReference type="ChEBI" id="CHEBI:29105"/>
    </ligand>
</feature>
<evidence type="ECO:0000256" key="4">
    <source>
        <dbReference type="PROSITE-ProRule" id="PRU00703"/>
    </source>
</evidence>
<keyword evidence="1" id="KW-0028">Amino-acid biosynthesis</keyword>
<evidence type="ECO:0000256" key="1">
    <source>
        <dbReference type="ARBA" id="ARBA00022605"/>
    </source>
</evidence>
<dbReference type="PANTHER" id="PTHR43080">
    <property type="entry name" value="CBS DOMAIN-CONTAINING PROTEIN CBSX3, MITOCHONDRIAL"/>
    <property type="match status" value="1"/>
</dbReference>
<dbReference type="PROSITE" id="PS51371">
    <property type="entry name" value="CBS"/>
    <property type="match status" value="2"/>
</dbReference>
<dbReference type="SMART" id="SM00116">
    <property type="entry name" value="CBS"/>
    <property type="match status" value="2"/>
</dbReference>
<name>F7XMI0_METZD</name>
<organism evidence="8 9">
    <name type="scientific">Methanosalsum zhilinae (strain DSM 4017 / NBRC 107636 / OCM 62 / WeN5)</name>
    <name type="common">Methanohalophilus zhilinae</name>
    <dbReference type="NCBI Taxonomy" id="679901"/>
    <lineage>
        <taxon>Archaea</taxon>
        <taxon>Methanobacteriati</taxon>
        <taxon>Methanobacteriota</taxon>
        <taxon>Stenosarchaea group</taxon>
        <taxon>Methanomicrobia</taxon>
        <taxon>Methanosarcinales</taxon>
        <taxon>Methanosarcinaceae</taxon>
        <taxon>Methanosalsum</taxon>
    </lineage>
</organism>
<keyword evidence="5" id="KW-0479">Metal-binding</keyword>
<evidence type="ECO:0000313" key="9">
    <source>
        <dbReference type="Proteomes" id="UP000006622"/>
    </source>
</evidence>
<dbReference type="PANTHER" id="PTHR43080:SF2">
    <property type="entry name" value="CBS DOMAIN-CONTAINING PROTEIN"/>
    <property type="match status" value="1"/>
</dbReference>
<keyword evidence="3" id="KW-0486">Methionine biosynthesis</keyword>
<dbReference type="SUPFAM" id="SSF54631">
    <property type="entry name" value="CBS-domain pair"/>
    <property type="match status" value="1"/>
</dbReference>
<dbReference type="RefSeq" id="WP_013897342.1">
    <property type="nucleotide sequence ID" value="NC_015676.1"/>
</dbReference>
<dbReference type="KEGG" id="mzh:Mzhil_0022"/>
<feature type="binding site" evidence="5">
    <location>
        <position position="177"/>
    </location>
    <ligand>
        <name>Zn(2+)</name>
        <dbReference type="ChEBI" id="CHEBI:29105"/>
    </ligand>
</feature>
<feature type="binding site" evidence="5">
    <location>
        <position position="174"/>
    </location>
    <ligand>
        <name>Fe cation</name>
        <dbReference type="ChEBI" id="CHEBI:24875"/>
    </ligand>
</feature>
<feature type="binding site" evidence="5">
    <location>
        <position position="196"/>
    </location>
    <ligand>
        <name>Zn(2+)</name>
        <dbReference type="ChEBI" id="CHEBI:29105"/>
    </ligand>
</feature>
<dbReference type="AlphaFoldDB" id="F7XMI0"/>
<dbReference type="STRING" id="679901.Mzhil_0022"/>
<dbReference type="Pfam" id="PF00571">
    <property type="entry name" value="CBS"/>
    <property type="match status" value="2"/>
</dbReference>
<keyword evidence="9" id="KW-1185">Reference proteome</keyword>
<dbReference type="GO" id="GO:0009086">
    <property type="term" value="P:methionine biosynthetic process"/>
    <property type="evidence" value="ECO:0007669"/>
    <property type="project" value="UniProtKB-KW"/>
</dbReference>
<feature type="binding site" evidence="5">
    <location>
        <position position="193"/>
    </location>
    <ligand>
        <name>Fe cation</name>
        <dbReference type="ChEBI" id="CHEBI:24875"/>
    </ligand>
</feature>
<dbReference type="OrthoDB" id="43333at2157"/>
<sequence>MLLGTDDDDREDEIYSIRDIETEVSVHSMMSKQVFTIDINESSLKVAQEMKANSIGSIIVTDTDEVVGIITERDLVIKVLAAEIDPAAINAGEIMSSPIITIKPSASTIDAAKLMVKSNIRRLAVMDNGNIVGLITDRDIMAISPGLDTILTNLIEMNREPAFEEREEMDTGICTNCGSFSRDLQLVNGMMLCESCRDSEGYYD</sequence>
<dbReference type="EMBL" id="CP002101">
    <property type="protein sequence ID" value="AEH59903.1"/>
    <property type="molecule type" value="Genomic_DNA"/>
</dbReference>
<keyword evidence="2 4" id="KW-0129">CBS domain</keyword>
<evidence type="ECO:0000256" key="2">
    <source>
        <dbReference type="ARBA" id="ARBA00023122"/>
    </source>
</evidence>
<dbReference type="HOGENOM" id="CLU_040681_7_0_2"/>
<dbReference type="InterPro" id="IPR044065">
    <property type="entry name" value="ACP_MB"/>
</dbReference>
<reference evidence="8" key="1">
    <citation type="submission" date="2010-07" db="EMBL/GenBank/DDBJ databases">
        <title>The complete genome of Methanosalsum zhilinae DSM 4017.</title>
        <authorList>
            <consortium name="US DOE Joint Genome Institute (JGI-PGF)"/>
            <person name="Lucas S."/>
            <person name="Copeland A."/>
            <person name="Lapidus A."/>
            <person name="Glavina del Rio T."/>
            <person name="Dalin E."/>
            <person name="Tice H."/>
            <person name="Bruce D."/>
            <person name="Goodwin L."/>
            <person name="Pitluck S."/>
            <person name="Kyrpides N."/>
            <person name="Mavromatis K."/>
            <person name="Ovchinnikova G."/>
            <person name="Daligault H."/>
            <person name="Detter J.C."/>
            <person name="Han C."/>
            <person name="Tapia R."/>
            <person name="Larimer F."/>
            <person name="Land M."/>
            <person name="Hauser L."/>
            <person name="Markowitz V."/>
            <person name="Cheng J.-F."/>
            <person name="Hugenholtz P."/>
            <person name="Woyke T."/>
            <person name="Wu D."/>
            <person name="Spring S."/>
            <person name="Schueler E."/>
            <person name="Brambilla E."/>
            <person name="Klenk H.-P."/>
            <person name="Eisen J.A."/>
        </authorList>
    </citation>
    <scope>NUCLEOTIDE SEQUENCE</scope>
    <source>
        <strain evidence="8">DSM 4017</strain>
    </source>
</reference>
<feature type="binding site" evidence="5">
    <location>
        <position position="174"/>
    </location>
    <ligand>
        <name>Zn(2+)</name>
        <dbReference type="ChEBI" id="CHEBI:29105"/>
    </ligand>
</feature>
<dbReference type="PROSITE" id="PS51901">
    <property type="entry name" value="ACP_MB"/>
    <property type="match status" value="1"/>
</dbReference>
<feature type="domain" description="ACP-type MB" evidence="7">
    <location>
        <begin position="169"/>
        <end position="203"/>
    </location>
</feature>
<evidence type="ECO:0000259" key="6">
    <source>
        <dbReference type="PROSITE" id="PS51371"/>
    </source>
</evidence>
<keyword evidence="5" id="KW-0862">Zinc</keyword>
<dbReference type="GO" id="GO:0046872">
    <property type="term" value="F:metal ion binding"/>
    <property type="evidence" value="ECO:0007669"/>
    <property type="project" value="UniProtKB-KW"/>
</dbReference>
<dbReference type="InterPro" id="IPR051257">
    <property type="entry name" value="Diverse_CBS-Domain"/>
</dbReference>
<evidence type="ECO:0000259" key="7">
    <source>
        <dbReference type="PROSITE" id="PS51901"/>
    </source>
</evidence>